<dbReference type="PANTHER" id="PTHR11552:SF201">
    <property type="entry name" value="GLUCOSE-METHANOL-CHOLINE OXIDOREDUCTASE N-TERMINAL DOMAIN-CONTAINING PROTEIN"/>
    <property type="match status" value="1"/>
</dbReference>
<evidence type="ECO:0000256" key="8">
    <source>
        <dbReference type="PIRSR" id="PIRSR000137-1"/>
    </source>
</evidence>
<keyword evidence="3" id="KW-0285">Flavoprotein</keyword>
<keyword evidence="4" id="KW-0732">Signal</keyword>
<dbReference type="SUPFAM" id="SSF51905">
    <property type="entry name" value="FAD/NAD(P)-binding domain"/>
    <property type="match status" value="1"/>
</dbReference>
<dbReference type="GO" id="GO:0050660">
    <property type="term" value="F:flavin adenine dinucleotide binding"/>
    <property type="evidence" value="ECO:0007669"/>
    <property type="project" value="InterPro"/>
</dbReference>
<evidence type="ECO:0000259" key="10">
    <source>
        <dbReference type="PROSITE" id="PS00624"/>
    </source>
</evidence>
<evidence type="ECO:0000256" key="1">
    <source>
        <dbReference type="ARBA" id="ARBA00001974"/>
    </source>
</evidence>
<feature type="binding site" evidence="9">
    <location>
        <position position="96"/>
    </location>
    <ligand>
        <name>FAD</name>
        <dbReference type="ChEBI" id="CHEBI:57692"/>
    </ligand>
</feature>
<dbReference type="PANTHER" id="PTHR11552">
    <property type="entry name" value="GLUCOSE-METHANOL-CHOLINE GMC OXIDOREDUCTASE"/>
    <property type="match status" value="1"/>
</dbReference>
<evidence type="ECO:0000313" key="12">
    <source>
        <dbReference type="Proteomes" id="UP001049176"/>
    </source>
</evidence>
<dbReference type="InterPro" id="IPR036188">
    <property type="entry name" value="FAD/NAD-bd_sf"/>
</dbReference>
<dbReference type="RefSeq" id="XP_043003333.1">
    <property type="nucleotide sequence ID" value="XM_043159728.1"/>
</dbReference>
<dbReference type="SUPFAM" id="SSF54373">
    <property type="entry name" value="FAD-linked reductases, C-terminal domain"/>
    <property type="match status" value="1"/>
</dbReference>
<dbReference type="InterPro" id="IPR007867">
    <property type="entry name" value="GMC_OxRtase_C"/>
</dbReference>
<dbReference type="AlphaFoldDB" id="A0A9P7RNR6"/>
<dbReference type="Gene3D" id="3.50.50.60">
    <property type="entry name" value="FAD/NAD(P)-binding domain"/>
    <property type="match status" value="1"/>
</dbReference>
<dbReference type="InterPro" id="IPR000172">
    <property type="entry name" value="GMC_OxRdtase_N"/>
</dbReference>
<keyword evidence="5 9" id="KW-0274">FAD</keyword>
<dbReference type="Pfam" id="PF00732">
    <property type="entry name" value="GMC_oxred_N"/>
    <property type="match status" value="1"/>
</dbReference>
<name>A0A9P7RNR6_9AGAR</name>
<sequence length="470" mass="51408">MFGIKGWDWDDLLPFFKKSEKLNITSQVETHIKPEPSAHGDSGYIHLNTPYGTVPSREMFFKAMNEVGVQTNPDQAYLKPNLSKLPNLHLVTEAHVARVLFTDSAGKGDLSAESVEYTKNGETRTVKAKREIILSAGSYGSPQILELSGIGDRNVLTKYGIKTLVDSPGVGANLQLGCESMVLMYQDIEEHIMAPMCFELAVGIDSFDTLRADPAFAMEELKKYMAGEKTKFSFVPISFATLTASQILQTEEKTKFKDTLREISKRSENSFASKMAELRVGWLDDDAVPFLEFMESSAFALSTSGKTPAPGKTYVSIYIALQHPTSRGTVHITSANPNDKPEVDPCFLRNETDLEAMLAGFKFIRNVLSKTEAFKVSVVGEVSPGSDADGDEALKEYIKGNIDVVFHPVGTAAMLPKELGGVVDNDLKVYGTANLRVVDASIFPIEFSVHPMATVYAMAEKAADIIGGSK</sequence>
<proteinExistence type="inferred from homology"/>
<protein>
    <recommendedName>
        <fullName evidence="10">Glucose-methanol-choline oxidoreductase N-terminal domain-containing protein</fullName>
    </recommendedName>
</protein>
<dbReference type="Gene3D" id="3.30.560.10">
    <property type="entry name" value="Glucose Oxidase, domain 3"/>
    <property type="match status" value="2"/>
</dbReference>
<evidence type="ECO:0000256" key="6">
    <source>
        <dbReference type="ARBA" id="ARBA00023002"/>
    </source>
</evidence>
<evidence type="ECO:0000256" key="7">
    <source>
        <dbReference type="ARBA" id="ARBA00023180"/>
    </source>
</evidence>
<evidence type="ECO:0000256" key="4">
    <source>
        <dbReference type="ARBA" id="ARBA00022729"/>
    </source>
</evidence>
<keyword evidence="7" id="KW-0325">Glycoprotein</keyword>
<dbReference type="KEGG" id="more:E1B28_002783"/>
<feature type="domain" description="Glucose-methanol-choline oxidoreductase N-terminal" evidence="10">
    <location>
        <begin position="137"/>
        <end position="151"/>
    </location>
</feature>
<dbReference type="Pfam" id="PF05199">
    <property type="entry name" value="GMC_oxred_C"/>
    <property type="match status" value="1"/>
</dbReference>
<dbReference type="PIRSF" id="PIRSF000137">
    <property type="entry name" value="Alcohol_oxidase"/>
    <property type="match status" value="1"/>
</dbReference>
<comment type="cofactor">
    <cofactor evidence="1 9">
        <name>FAD</name>
        <dbReference type="ChEBI" id="CHEBI:57692"/>
    </cofactor>
</comment>
<dbReference type="Proteomes" id="UP001049176">
    <property type="component" value="Chromosome 10"/>
</dbReference>
<dbReference type="InterPro" id="IPR012132">
    <property type="entry name" value="GMC_OxRdtase"/>
</dbReference>
<evidence type="ECO:0000313" key="11">
    <source>
        <dbReference type="EMBL" id="KAG7086862.1"/>
    </source>
</evidence>
<dbReference type="PROSITE" id="PS00624">
    <property type="entry name" value="GMC_OXRED_2"/>
    <property type="match status" value="1"/>
</dbReference>
<evidence type="ECO:0000256" key="3">
    <source>
        <dbReference type="ARBA" id="ARBA00022630"/>
    </source>
</evidence>
<gene>
    <name evidence="11" type="ORF">E1B28_002783</name>
</gene>
<reference evidence="11" key="1">
    <citation type="journal article" date="2021" name="Genome Biol. Evol.">
        <title>The assembled and annotated genome of the fairy-ring fungus Marasmius oreades.</title>
        <authorList>
            <person name="Hiltunen M."/>
            <person name="Ament-Velasquez S.L."/>
            <person name="Johannesson H."/>
        </authorList>
    </citation>
    <scope>NUCLEOTIDE SEQUENCE</scope>
    <source>
        <strain evidence="11">03SP1</strain>
    </source>
</reference>
<evidence type="ECO:0000256" key="5">
    <source>
        <dbReference type="ARBA" id="ARBA00022827"/>
    </source>
</evidence>
<comment type="caution">
    <text evidence="11">The sequence shown here is derived from an EMBL/GenBank/DDBJ whole genome shotgun (WGS) entry which is preliminary data.</text>
</comment>
<evidence type="ECO:0000256" key="2">
    <source>
        <dbReference type="ARBA" id="ARBA00010790"/>
    </source>
</evidence>
<evidence type="ECO:0000256" key="9">
    <source>
        <dbReference type="PIRSR" id="PIRSR000137-2"/>
    </source>
</evidence>
<feature type="active site" description="Proton acceptor" evidence="8">
    <location>
        <position position="450"/>
    </location>
</feature>
<dbReference type="OrthoDB" id="269227at2759"/>
<keyword evidence="12" id="KW-1185">Reference proteome</keyword>
<organism evidence="11 12">
    <name type="scientific">Marasmius oreades</name>
    <name type="common">fairy-ring Marasmius</name>
    <dbReference type="NCBI Taxonomy" id="181124"/>
    <lineage>
        <taxon>Eukaryota</taxon>
        <taxon>Fungi</taxon>
        <taxon>Dikarya</taxon>
        <taxon>Basidiomycota</taxon>
        <taxon>Agaricomycotina</taxon>
        <taxon>Agaricomycetes</taxon>
        <taxon>Agaricomycetidae</taxon>
        <taxon>Agaricales</taxon>
        <taxon>Marasmiineae</taxon>
        <taxon>Marasmiaceae</taxon>
        <taxon>Marasmius</taxon>
    </lineage>
</organism>
<dbReference type="EMBL" id="CM032190">
    <property type="protein sequence ID" value="KAG7086862.1"/>
    <property type="molecule type" value="Genomic_DNA"/>
</dbReference>
<dbReference type="GO" id="GO:0016614">
    <property type="term" value="F:oxidoreductase activity, acting on CH-OH group of donors"/>
    <property type="evidence" value="ECO:0007669"/>
    <property type="project" value="InterPro"/>
</dbReference>
<dbReference type="GeneID" id="66071859"/>
<feature type="active site" description="Proton donor" evidence="8">
    <location>
        <position position="407"/>
    </location>
</feature>
<comment type="similarity">
    <text evidence="2">Belongs to the GMC oxidoreductase family.</text>
</comment>
<keyword evidence="6" id="KW-0560">Oxidoreductase</keyword>
<accession>A0A9P7RNR6</accession>